<dbReference type="OrthoDB" id="5954824at2759"/>
<evidence type="ECO:0000256" key="3">
    <source>
        <dbReference type="ARBA" id="ARBA00023015"/>
    </source>
</evidence>
<keyword evidence="6" id="KW-0804">Transcription</keyword>
<dbReference type="PROSITE" id="PS00657">
    <property type="entry name" value="FORK_HEAD_1"/>
    <property type="match status" value="1"/>
</dbReference>
<feature type="compositionally biased region" description="Polar residues" evidence="13">
    <location>
        <begin position="379"/>
        <end position="388"/>
    </location>
</feature>
<dbReference type="PANTHER" id="PTHR46878:SF1">
    <property type="entry name" value="FORKHEAD BOX PROTEIN M1"/>
    <property type="match status" value="1"/>
</dbReference>
<dbReference type="CTD" id="2305"/>
<feature type="compositionally biased region" description="Basic and acidic residues" evidence="13">
    <location>
        <begin position="483"/>
        <end position="501"/>
    </location>
</feature>
<dbReference type="PROSITE" id="PS00658">
    <property type="entry name" value="FORK_HEAD_2"/>
    <property type="match status" value="1"/>
</dbReference>
<dbReference type="FunFam" id="1.10.10.10:FF:000245">
    <property type="entry name" value="forkhead box protein M1 isoform X2"/>
    <property type="match status" value="1"/>
</dbReference>
<evidence type="ECO:0000313" key="16">
    <source>
        <dbReference type="RefSeq" id="XP_029317586.1"/>
    </source>
</evidence>
<feature type="compositionally biased region" description="Low complexity" evidence="13">
    <location>
        <begin position="507"/>
        <end position="517"/>
    </location>
</feature>
<gene>
    <name evidence="16" type="primary">foxm1</name>
</gene>
<keyword evidence="3" id="KW-0805">Transcription regulation</keyword>
<dbReference type="InterPro" id="IPR042839">
    <property type="entry name" value="FOXM1"/>
</dbReference>
<keyword evidence="5" id="KW-0010">Activator</keyword>
<proteinExistence type="predicted"/>
<evidence type="ECO:0000256" key="2">
    <source>
        <dbReference type="ARBA" id="ARBA00022763"/>
    </source>
</evidence>
<evidence type="ECO:0000256" key="7">
    <source>
        <dbReference type="ARBA" id="ARBA00023204"/>
    </source>
</evidence>
<keyword evidence="8 12" id="KW-0539">Nucleus</keyword>
<dbReference type="InterPro" id="IPR018122">
    <property type="entry name" value="TF_fork_head_CS_1"/>
</dbReference>
<evidence type="ECO:0000256" key="11">
    <source>
        <dbReference type="ARBA" id="ARBA00072725"/>
    </source>
</evidence>
<evidence type="ECO:0000259" key="14">
    <source>
        <dbReference type="PROSITE" id="PS50039"/>
    </source>
</evidence>
<evidence type="ECO:0000256" key="9">
    <source>
        <dbReference type="ARBA" id="ARBA00023306"/>
    </source>
</evidence>
<dbReference type="RefSeq" id="XP_029317586.1">
    <property type="nucleotide sequence ID" value="XM_029461726.1"/>
</dbReference>
<protein>
    <recommendedName>
        <fullName evidence="11">Forkhead box protein M1</fullName>
    </recommendedName>
</protein>
<name>A0A6J2S4N2_COTGO</name>
<accession>A0A6J2S4N2</accession>
<organism evidence="15 16">
    <name type="scientific">Cottoperca gobio</name>
    <name type="common">Frogmouth</name>
    <name type="synonym">Aphritis gobio</name>
    <dbReference type="NCBI Taxonomy" id="56716"/>
    <lineage>
        <taxon>Eukaryota</taxon>
        <taxon>Metazoa</taxon>
        <taxon>Chordata</taxon>
        <taxon>Craniata</taxon>
        <taxon>Vertebrata</taxon>
        <taxon>Euteleostomi</taxon>
        <taxon>Actinopterygii</taxon>
        <taxon>Neopterygii</taxon>
        <taxon>Teleostei</taxon>
        <taxon>Neoteleostei</taxon>
        <taxon>Acanthomorphata</taxon>
        <taxon>Eupercaria</taxon>
        <taxon>Perciformes</taxon>
        <taxon>Notothenioidei</taxon>
        <taxon>Bovichtidae</taxon>
        <taxon>Cottoperca</taxon>
    </lineage>
</organism>
<dbReference type="PANTHER" id="PTHR46878">
    <property type="entry name" value="FORKHEAD BOX PROTEIN M1"/>
    <property type="match status" value="1"/>
</dbReference>
<feature type="compositionally biased region" description="Polar residues" evidence="13">
    <location>
        <begin position="20"/>
        <end position="35"/>
    </location>
</feature>
<evidence type="ECO:0000256" key="13">
    <source>
        <dbReference type="SAM" id="MobiDB-lite"/>
    </source>
</evidence>
<feature type="region of interest" description="Disordered" evidence="13">
    <location>
        <begin position="483"/>
        <end position="548"/>
    </location>
</feature>
<dbReference type="Pfam" id="PF00250">
    <property type="entry name" value="Forkhead"/>
    <property type="match status" value="1"/>
</dbReference>
<evidence type="ECO:0000256" key="10">
    <source>
        <dbReference type="ARBA" id="ARBA00053415"/>
    </source>
</evidence>
<dbReference type="KEGG" id="cgob:115028184"/>
<dbReference type="SUPFAM" id="SSF46785">
    <property type="entry name" value="Winged helix' DNA-binding domain"/>
    <property type="match status" value="1"/>
</dbReference>
<evidence type="ECO:0000256" key="6">
    <source>
        <dbReference type="ARBA" id="ARBA00023163"/>
    </source>
</evidence>
<evidence type="ECO:0000256" key="1">
    <source>
        <dbReference type="ARBA" id="ARBA00004123"/>
    </source>
</evidence>
<dbReference type="AlphaFoldDB" id="A0A6J2S4N2"/>
<keyword evidence="4 12" id="KW-0238">DNA-binding</keyword>
<evidence type="ECO:0000313" key="15">
    <source>
        <dbReference type="Proteomes" id="UP000504630"/>
    </source>
</evidence>
<dbReference type="Proteomes" id="UP000504630">
    <property type="component" value="Chromosome 23"/>
</dbReference>
<feature type="DNA-binding region" description="Fork-head" evidence="12">
    <location>
        <begin position="214"/>
        <end position="292"/>
    </location>
</feature>
<comment type="function">
    <text evidence="10">Transcription factor regulating the expression of cell cycle genes essential for DNA replication and mitosis. Plays a role in the control of cell proliferation. Also plays a role in DNA break repair, participating in the DNA damage checkpoint response. Promotes transcription of PHB2.</text>
</comment>
<dbReference type="GO" id="GO:0042127">
    <property type="term" value="P:regulation of cell population proliferation"/>
    <property type="evidence" value="ECO:0007669"/>
    <property type="project" value="TreeGrafter"/>
</dbReference>
<dbReference type="InterPro" id="IPR001766">
    <property type="entry name" value="Fork_head_dom"/>
</dbReference>
<dbReference type="SMART" id="SM00339">
    <property type="entry name" value="FH"/>
    <property type="match status" value="1"/>
</dbReference>
<reference evidence="16" key="1">
    <citation type="submission" date="2025-08" db="UniProtKB">
        <authorList>
            <consortium name="RefSeq"/>
        </authorList>
    </citation>
    <scope>IDENTIFICATION</scope>
</reference>
<evidence type="ECO:0000256" key="8">
    <source>
        <dbReference type="ARBA" id="ARBA00023242"/>
    </source>
</evidence>
<dbReference type="InterPro" id="IPR036388">
    <property type="entry name" value="WH-like_DNA-bd_sf"/>
</dbReference>
<dbReference type="GO" id="GO:0006281">
    <property type="term" value="P:DNA repair"/>
    <property type="evidence" value="ECO:0007669"/>
    <property type="project" value="UniProtKB-KW"/>
</dbReference>
<dbReference type="GO" id="GO:0000977">
    <property type="term" value="F:RNA polymerase II transcription regulatory region sequence-specific DNA binding"/>
    <property type="evidence" value="ECO:0007669"/>
    <property type="project" value="TreeGrafter"/>
</dbReference>
<evidence type="ECO:0000256" key="5">
    <source>
        <dbReference type="ARBA" id="ARBA00023159"/>
    </source>
</evidence>
<feature type="domain" description="Fork-head" evidence="14">
    <location>
        <begin position="214"/>
        <end position="292"/>
    </location>
</feature>
<dbReference type="PROSITE" id="PS50039">
    <property type="entry name" value="FORK_HEAD_3"/>
    <property type="match status" value="1"/>
</dbReference>
<feature type="region of interest" description="Disordered" evidence="13">
    <location>
        <begin position="1"/>
        <end position="45"/>
    </location>
</feature>
<dbReference type="GO" id="GO:0006357">
    <property type="term" value="P:regulation of transcription by RNA polymerase II"/>
    <property type="evidence" value="ECO:0007669"/>
    <property type="project" value="TreeGrafter"/>
</dbReference>
<evidence type="ECO:0000256" key="12">
    <source>
        <dbReference type="PROSITE-ProRule" id="PRU00089"/>
    </source>
</evidence>
<dbReference type="InterPro" id="IPR030456">
    <property type="entry name" value="TF_fork_head_CS_2"/>
</dbReference>
<keyword evidence="2" id="KW-0227">DNA damage</keyword>
<dbReference type="InParanoid" id="A0A6J2S4N2"/>
<dbReference type="PRINTS" id="PR00053">
    <property type="entry name" value="FORKHEAD"/>
</dbReference>
<keyword evidence="15" id="KW-1185">Reference proteome</keyword>
<dbReference type="InterPro" id="IPR047516">
    <property type="entry name" value="FH_FOXM1"/>
</dbReference>
<dbReference type="GO" id="GO:0005634">
    <property type="term" value="C:nucleus"/>
    <property type="evidence" value="ECO:0007669"/>
    <property type="project" value="UniProtKB-SubCell"/>
</dbReference>
<dbReference type="CDD" id="cd20029">
    <property type="entry name" value="FH_FOXM"/>
    <property type="match status" value="1"/>
</dbReference>
<dbReference type="GO" id="GO:0000086">
    <property type="term" value="P:G2/M transition of mitotic cell cycle"/>
    <property type="evidence" value="ECO:0007669"/>
    <property type="project" value="InterPro"/>
</dbReference>
<keyword evidence="9" id="KW-0131">Cell cycle</keyword>
<evidence type="ECO:0000256" key="4">
    <source>
        <dbReference type="ARBA" id="ARBA00023125"/>
    </source>
</evidence>
<feature type="region of interest" description="Disordered" evidence="13">
    <location>
        <begin position="374"/>
        <end position="393"/>
    </location>
</feature>
<feature type="region of interest" description="Disordered" evidence="13">
    <location>
        <begin position="427"/>
        <end position="450"/>
    </location>
</feature>
<keyword evidence="7" id="KW-0234">DNA repair</keyword>
<comment type="subcellular location">
    <subcellularLocation>
        <location evidence="1 12">Nucleus</location>
    </subcellularLocation>
</comment>
<dbReference type="GO" id="GO:0003700">
    <property type="term" value="F:DNA-binding transcription factor activity"/>
    <property type="evidence" value="ECO:0007669"/>
    <property type="project" value="InterPro"/>
</dbReference>
<dbReference type="GeneID" id="115028184"/>
<feature type="compositionally biased region" description="Basic residues" evidence="13">
    <location>
        <begin position="1"/>
        <end position="18"/>
    </location>
</feature>
<dbReference type="InterPro" id="IPR036390">
    <property type="entry name" value="WH_DNA-bd_sf"/>
</dbReference>
<dbReference type="Gene3D" id="1.10.10.10">
    <property type="entry name" value="Winged helix-like DNA-binding domain superfamily/Winged helix DNA-binding domain"/>
    <property type="match status" value="1"/>
</dbReference>
<sequence>MTMRRSPRRPLILRRRKLPFQQNDQPAAESQSQDDASGFKEPSKSAANQSFLDGIRIMDHPSMSDTQVVVIPKTANLQSVIGALTAKGKECGVWGPNKFILLSEKSSRDDGSFCQPAAEGDSVSTVEQPMKAETMHSSPDAKRFTGIQALNKEQECGPLDDSLTNIQWLGRMNTCTFQPDAAKQMANKENPNPTFQAQNAQMDAGTPQQLMSERPPYSYMAMIQFAINSLKSRRMTLKEIYMWIEDHFPYFREVAKPGWKNSIRHNLSLHDMFIRETSPDGKISFWTIRPEANRCLTLDRVYKPGCDPMTAPVPVPMLLFSHQQKRRILPDTRKTPISSERRMKPLLPRTDSYLVPIQLPVTSSLYLPSMSAPFPPSCSQPKRNTSQGAKRVRIAPKVTQSDVPAVVMLPHTSEDLKVKEEPVRVPIKCETPKAPPKRQASSSRRKQRLVHSLHEEPVLLCPDNTFFDSGVVSDASTFQDMRDTELDEHQQEQHSPDRDCSLKTPIKSSSHLTSSTPSKPPSLAVPEPWKVTPVGKGRQSALDFSPIRTPGGPAVTPWHDYTTYSFNSTPFKDWPLFSSPRELLTSPPPRATGRADSPMDCLRSNCSRELLEAGGGAATPANRSITEGLVLDTMNDSLSKILVDFSFSALEDEDLGMANISWSEFIPQFK</sequence>